<name>A0AAN8ULR6_9MAGN</name>
<protein>
    <submittedName>
        <fullName evidence="1">Uncharacterized protein</fullName>
    </submittedName>
</protein>
<keyword evidence="2" id="KW-1185">Reference proteome</keyword>
<dbReference type="PANTHER" id="PTHR33318:SF16">
    <property type="entry name" value="FK506-BINDING NUCLEAR-LIKE PROTEIN"/>
    <property type="match status" value="1"/>
</dbReference>
<sequence>MGCFLACFGFSKTRKRRRKSTHKSLSGEKRHGSYIPLDSIVTPKHEKQENPINIRENKCKEQSSGLKIKKKVSFNLNVEVYEPIPIDTSTDYWLESDEKNEDETLKEEESLLLRERDANVGGDYLTNHRYQNWRDSYDEEDIESVLSDLDDLDYDEDGDDDINNENVNDKLFWEQNDYSSMTGRDRVLLDDEEINSSMPLFALADGKLEGCESKENAREKNSYVNVHSVLKPVENLMQWKAAKARVMSTVKLQRKENAPIEEERKQVFGLETSFNSSALQCRPNFSQSRPLMQEIAVDASLSNWLV</sequence>
<dbReference type="InterPro" id="IPR039300">
    <property type="entry name" value="JASON"/>
</dbReference>
<accession>A0AAN8ULR6</accession>
<comment type="caution">
    <text evidence="1">The sequence shown here is derived from an EMBL/GenBank/DDBJ whole genome shotgun (WGS) entry which is preliminary data.</text>
</comment>
<gene>
    <name evidence="1" type="ORF">RJ641_021457</name>
</gene>
<evidence type="ECO:0000313" key="2">
    <source>
        <dbReference type="Proteomes" id="UP001370490"/>
    </source>
</evidence>
<proteinExistence type="predicted"/>
<dbReference type="GO" id="GO:0007142">
    <property type="term" value="P:male meiosis II"/>
    <property type="evidence" value="ECO:0007669"/>
    <property type="project" value="InterPro"/>
</dbReference>
<dbReference type="Proteomes" id="UP001370490">
    <property type="component" value="Unassembled WGS sequence"/>
</dbReference>
<reference evidence="1 2" key="1">
    <citation type="submission" date="2023-12" db="EMBL/GenBank/DDBJ databases">
        <title>A high-quality genome assembly for Dillenia turbinata (Dilleniales).</title>
        <authorList>
            <person name="Chanderbali A."/>
        </authorList>
    </citation>
    <scope>NUCLEOTIDE SEQUENCE [LARGE SCALE GENOMIC DNA]</scope>
    <source>
        <strain evidence="1">LSX21</strain>
        <tissue evidence="1">Leaf</tissue>
    </source>
</reference>
<dbReference type="AlphaFoldDB" id="A0AAN8ULR6"/>
<dbReference type="EMBL" id="JBAMMX010000026">
    <property type="protein sequence ID" value="KAK6914136.1"/>
    <property type="molecule type" value="Genomic_DNA"/>
</dbReference>
<organism evidence="1 2">
    <name type="scientific">Dillenia turbinata</name>
    <dbReference type="NCBI Taxonomy" id="194707"/>
    <lineage>
        <taxon>Eukaryota</taxon>
        <taxon>Viridiplantae</taxon>
        <taxon>Streptophyta</taxon>
        <taxon>Embryophyta</taxon>
        <taxon>Tracheophyta</taxon>
        <taxon>Spermatophyta</taxon>
        <taxon>Magnoliopsida</taxon>
        <taxon>eudicotyledons</taxon>
        <taxon>Gunneridae</taxon>
        <taxon>Pentapetalae</taxon>
        <taxon>Dilleniales</taxon>
        <taxon>Dilleniaceae</taxon>
        <taxon>Dillenia</taxon>
    </lineage>
</organism>
<evidence type="ECO:0000313" key="1">
    <source>
        <dbReference type="EMBL" id="KAK6914136.1"/>
    </source>
</evidence>
<dbReference type="PANTHER" id="PTHR33318">
    <property type="entry name" value="ASPARTYL/GLUTAMYL-TRNA(ASN/GLN) AMIDOTRANSFERASE SUBUNIT"/>
    <property type="match status" value="1"/>
</dbReference>